<dbReference type="InterPro" id="IPR018517">
    <property type="entry name" value="tRNA_hU_synthase_CS"/>
</dbReference>
<comment type="cofactor">
    <cofactor evidence="1">
        <name>FMN</name>
        <dbReference type="ChEBI" id="CHEBI:58210"/>
    </cofactor>
</comment>
<keyword evidence="7" id="KW-0521">NADP</keyword>
<comment type="catalytic activity">
    <reaction evidence="10">
        <text>a 5,6-dihydrouridine in tRNA + NADP(+) = a uridine in tRNA + NADPH + H(+)</text>
        <dbReference type="Rhea" id="RHEA:23624"/>
        <dbReference type="Rhea" id="RHEA-COMP:13339"/>
        <dbReference type="Rhea" id="RHEA-COMP:13887"/>
        <dbReference type="ChEBI" id="CHEBI:15378"/>
        <dbReference type="ChEBI" id="CHEBI:57783"/>
        <dbReference type="ChEBI" id="CHEBI:58349"/>
        <dbReference type="ChEBI" id="CHEBI:65315"/>
        <dbReference type="ChEBI" id="CHEBI:74443"/>
    </reaction>
</comment>
<protein>
    <submittedName>
        <fullName evidence="13">tRNA-dihydrouridine synthase DusB</fullName>
    </submittedName>
</protein>
<feature type="domain" description="DUS-like FMN-binding" evidence="12">
    <location>
        <begin position="14"/>
        <end position="309"/>
    </location>
</feature>
<accession>A0A3B1BJB4</accession>
<reference evidence="13" key="1">
    <citation type="submission" date="2018-06" db="EMBL/GenBank/DDBJ databases">
        <authorList>
            <person name="Zhirakovskaya E."/>
        </authorList>
    </citation>
    <scope>NUCLEOTIDE SEQUENCE</scope>
</reference>
<evidence type="ECO:0000313" key="13">
    <source>
        <dbReference type="EMBL" id="VAX18426.1"/>
    </source>
</evidence>
<dbReference type="InterPro" id="IPR035587">
    <property type="entry name" value="DUS-like_FMN-bd"/>
</dbReference>
<dbReference type="Pfam" id="PF01207">
    <property type="entry name" value="Dus"/>
    <property type="match status" value="1"/>
</dbReference>
<comment type="catalytic activity">
    <reaction evidence="11">
        <text>a 5,6-dihydrouridine in tRNA + NAD(+) = a uridine in tRNA + NADH + H(+)</text>
        <dbReference type="Rhea" id="RHEA:54452"/>
        <dbReference type="Rhea" id="RHEA-COMP:13339"/>
        <dbReference type="Rhea" id="RHEA-COMP:13887"/>
        <dbReference type="ChEBI" id="CHEBI:15378"/>
        <dbReference type="ChEBI" id="CHEBI:57540"/>
        <dbReference type="ChEBI" id="CHEBI:57945"/>
        <dbReference type="ChEBI" id="CHEBI:65315"/>
        <dbReference type="ChEBI" id="CHEBI:74443"/>
    </reaction>
</comment>
<gene>
    <name evidence="13" type="ORF">MNBD_NITROSPINAE04-1655</name>
</gene>
<dbReference type="GO" id="GO:0000049">
    <property type="term" value="F:tRNA binding"/>
    <property type="evidence" value="ECO:0007669"/>
    <property type="project" value="UniProtKB-KW"/>
</dbReference>
<evidence type="ECO:0000256" key="2">
    <source>
        <dbReference type="ARBA" id="ARBA00002790"/>
    </source>
</evidence>
<dbReference type="AlphaFoldDB" id="A0A3B1BJB4"/>
<evidence type="ECO:0000256" key="10">
    <source>
        <dbReference type="ARBA" id="ARBA00048205"/>
    </source>
</evidence>
<evidence type="ECO:0000256" key="6">
    <source>
        <dbReference type="ARBA" id="ARBA00022694"/>
    </source>
</evidence>
<keyword evidence="5" id="KW-0288">FMN</keyword>
<evidence type="ECO:0000256" key="5">
    <source>
        <dbReference type="ARBA" id="ARBA00022643"/>
    </source>
</evidence>
<evidence type="ECO:0000256" key="4">
    <source>
        <dbReference type="ARBA" id="ARBA00022630"/>
    </source>
</evidence>
<dbReference type="PANTHER" id="PTHR45846:SF1">
    <property type="entry name" value="TRNA-DIHYDROURIDINE(47) SYNTHASE [NAD(P)(+)]-LIKE"/>
    <property type="match status" value="1"/>
</dbReference>
<dbReference type="PROSITE" id="PS01136">
    <property type="entry name" value="UPF0034"/>
    <property type="match status" value="1"/>
</dbReference>
<evidence type="ECO:0000256" key="7">
    <source>
        <dbReference type="ARBA" id="ARBA00022857"/>
    </source>
</evidence>
<dbReference type="CDD" id="cd02801">
    <property type="entry name" value="DUS_like_FMN"/>
    <property type="match status" value="1"/>
</dbReference>
<evidence type="ECO:0000256" key="9">
    <source>
        <dbReference type="ARBA" id="ARBA00023002"/>
    </source>
</evidence>
<dbReference type="InterPro" id="IPR024036">
    <property type="entry name" value="tRNA-dHydroUridine_Synthase_C"/>
</dbReference>
<keyword evidence="3" id="KW-0820">tRNA-binding</keyword>
<dbReference type="Gene3D" id="3.20.20.70">
    <property type="entry name" value="Aldolase class I"/>
    <property type="match status" value="1"/>
</dbReference>
<keyword evidence="8" id="KW-0694">RNA-binding</keyword>
<dbReference type="SUPFAM" id="SSF51395">
    <property type="entry name" value="FMN-linked oxidoreductases"/>
    <property type="match status" value="1"/>
</dbReference>
<dbReference type="GO" id="GO:0050660">
    <property type="term" value="F:flavin adenine dinucleotide binding"/>
    <property type="evidence" value="ECO:0007669"/>
    <property type="project" value="InterPro"/>
</dbReference>
<dbReference type="PANTHER" id="PTHR45846">
    <property type="entry name" value="TRNA-DIHYDROURIDINE(47) SYNTHASE [NAD(P)(+)]-LIKE"/>
    <property type="match status" value="1"/>
</dbReference>
<dbReference type="GO" id="GO:0017150">
    <property type="term" value="F:tRNA dihydrouridine synthase activity"/>
    <property type="evidence" value="ECO:0007669"/>
    <property type="project" value="InterPro"/>
</dbReference>
<comment type="function">
    <text evidence="2">Catalyzes the synthesis of 5,6-dihydrouridine (D), a modified base found in the D-loop of most tRNAs, via the reduction of the C5-C6 double bond in target uridines.</text>
</comment>
<evidence type="ECO:0000256" key="8">
    <source>
        <dbReference type="ARBA" id="ARBA00022884"/>
    </source>
</evidence>
<evidence type="ECO:0000256" key="11">
    <source>
        <dbReference type="ARBA" id="ARBA00048802"/>
    </source>
</evidence>
<dbReference type="InterPro" id="IPR013785">
    <property type="entry name" value="Aldolase_TIM"/>
</dbReference>
<dbReference type="InterPro" id="IPR001269">
    <property type="entry name" value="DUS_fam"/>
</dbReference>
<keyword evidence="6" id="KW-0819">tRNA processing</keyword>
<dbReference type="EMBL" id="UOGA01000123">
    <property type="protein sequence ID" value="VAX18426.1"/>
    <property type="molecule type" value="Genomic_DNA"/>
</dbReference>
<dbReference type="Gene3D" id="1.10.1200.80">
    <property type="entry name" value="Putative flavin oxidoreducatase, domain 2"/>
    <property type="match status" value="1"/>
</dbReference>
<dbReference type="PIRSF" id="PIRSF006621">
    <property type="entry name" value="Dus"/>
    <property type="match status" value="1"/>
</dbReference>
<evidence type="ECO:0000259" key="12">
    <source>
        <dbReference type="Pfam" id="PF01207"/>
    </source>
</evidence>
<keyword evidence="4" id="KW-0285">Flavoprotein</keyword>
<keyword evidence="9" id="KW-0560">Oxidoreductase</keyword>
<evidence type="ECO:0000256" key="3">
    <source>
        <dbReference type="ARBA" id="ARBA00022555"/>
    </source>
</evidence>
<organism evidence="13">
    <name type="scientific">hydrothermal vent metagenome</name>
    <dbReference type="NCBI Taxonomy" id="652676"/>
    <lineage>
        <taxon>unclassified sequences</taxon>
        <taxon>metagenomes</taxon>
        <taxon>ecological metagenomes</taxon>
    </lineage>
</organism>
<dbReference type="NCBIfam" id="TIGR00737">
    <property type="entry name" value="nifR3_yhdG"/>
    <property type="match status" value="1"/>
</dbReference>
<dbReference type="InterPro" id="IPR004652">
    <property type="entry name" value="DusB-like"/>
</dbReference>
<name>A0A3B1BJB4_9ZZZZ</name>
<sequence length="325" mass="35028">MRIGEIKIKSRAVMAPIAGITDRPFRALVMEFGAGMVTSELLSANALVRESEKTTRMLPQPGEPKPVAAQIFGGEPDILMEAAKIVDETDCDIIDLNFGCPVKKVTKTGGGAALLTDIKKAERITAVVSKAVKKPVTVKIRTGWDKKSVNAVEMAKSLEGAGASAITVHGRYASQGYSGLADWELISKVAESVDIPVIGNGDIKTVEQAARLLESSGCAFVMIGRGALGAPWIFRQFNEYNSAGSFGKITAVEMETVILRHLDMMTVYYGERRAVRKIRTLIGYYTKGIKGGARFREAANKTADKNSLKRLITGFLAQNGEAILT</sequence>
<proteinExistence type="predicted"/>
<evidence type="ECO:0000256" key="1">
    <source>
        <dbReference type="ARBA" id="ARBA00001917"/>
    </source>
</evidence>